<reference evidence="1 2" key="1">
    <citation type="submission" date="2020-02" db="EMBL/GenBank/DDBJ databases">
        <authorList>
            <person name="Hogendoorn C."/>
        </authorList>
    </citation>
    <scope>NUCLEOTIDE SEQUENCE [LARGE SCALE GENOMIC DNA]</scope>
    <source>
        <strain evidence="1">METHB21</strain>
    </source>
</reference>
<dbReference type="RefSeq" id="WP_174625572.1">
    <property type="nucleotide sequence ID" value="NZ_CADCXN010000054.1"/>
</dbReference>
<dbReference type="AlphaFoldDB" id="A0A8S0XFV7"/>
<organism evidence="1 2">
    <name type="scientific">Candidatus Methylobacter favarea</name>
    <dbReference type="NCBI Taxonomy" id="2707345"/>
    <lineage>
        <taxon>Bacteria</taxon>
        <taxon>Pseudomonadati</taxon>
        <taxon>Pseudomonadota</taxon>
        <taxon>Gammaproteobacteria</taxon>
        <taxon>Methylococcales</taxon>
        <taxon>Methylococcaceae</taxon>
        <taxon>Methylobacter</taxon>
    </lineage>
</organism>
<name>A0A8S0XFV7_9GAMM</name>
<protein>
    <recommendedName>
        <fullName evidence="3">Peptidase M41 domain-containing protein</fullName>
    </recommendedName>
</protein>
<accession>A0A8S0XFV7</accession>
<evidence type="ECO:0000313" key="1">
    <source>
        <dbReference type="EMBL" id="CAA9890647.1"/>
    </source>
</evidence>
<sequence>MNRSHLSPLANIFNPLTRQELNLRTAIHEAGHAAAIYLGNKHKQLPPVFFRIYINEPASRLQVPANSGKRQGNCMAEVEGGRLIHTLPSSIDMATRDFSSAQKQAYECAFDADIVNMLAGPLAEAKYIAQRDDELINPGLVNPDSLHFYGGSSDLEATNEYLACFTADRELRQKKMAELFLAAFNFVNNSWNWLAINALADYILMQSKNIIECEEAIAVINARFAAYWSPVKI</sequence>
<dbReference type="EMBL" id="CADCXN010000054">
    <property type="protein sequence ID" value="CAA9890647.1"/>
    <property type="molecule type" value="Genomic_DNA"/>
</dbReference>
<gene>
    <name evidence="1" type="ORF">METHB2_260026</name>
</gene>
<comment type="caution">
    <text evidence="1">The sequence shown here is derived from an EMBL/GenBank/DDBJ whole genome shotgun (WGS) entry which is preliminary data.</text>
</comment>
<proteinExistence type="predicted"/>
<dbReference type="Proteomes" id="UP000494216">
    <property type="component" value="Unassembled WGS sequence"/>
</dbReference>
<evidence type="ECO:0000313" key="2">
    <source>
        <dbReference type="Proteomes" id="UP000494216"/>
    </source>
</evidence>
<evidence type="ECO:0008006" key="3">
    <source>
        <dbReference type="Google" id="ProtNLM"/>
    </source>
</evidence>
<keyword evidence="2" id="KW-1185">Reference proteome</keyword>